<evidence type="ECO:0000256" key="1">
    <source>
        <dbReference type="SAM" id="SignalP"/>
    </source>
</evidence>
<dbReference type="eggNOG" id="ENOG502S7IJ">
    <property type="taxonomic scope" value="Eukaryota"/>
</dbReference>
<evidence type="ECO:0000259" key="2">
    <source>
        <dbReference type="Pfam" id="PF14368"/>
    </source>
</evidence>
<dbReference type="FunCoup" id="I1HSI6">
    <property type="interactions" value="1557"/>
</dbReference>
<name>I1HSI6_BRADI</name>
<dbReference type="PANTHER" id="PTHR33286">
    <property type="entry name" value="BIFUNCTIONAL INHIBITOR/LIPID-TRANSFER PROTEIN/SEED STORAGE 2S ALBUMIN SUPERFAMILY PROTEIN"/>
    <property type="match status" value="1"/>
</dbReference>
<dbReference type="Gramene" id="PNT73040">
    <property type="protein sequence ID" value="PNT73040"/>
    <property type="gene ID" value="BRADI_2g52520v3"/>
</dbReference>
<dbReference type="Gene3D" id="1.10.110.10">
    <property type="entry name" value="Plant lipid-transfer and hydrophobic proteins"/>
    <property type="match status" value="1"/>
</dbReference>
<dbReference type="Proteomes" id="UP000008810">
    <property type="component" value="Chromosome 2"/>
</dbReference>
<evidence type="ECO:0000313" key="5">
    <source>
        <dbReference type="Proteomes" id="UP000008810"/>
    </source>
</evidence>
<protein>
    <recommendedName>
        <fullName evidence="2">Bifunctional inhibitor/plant lipid transfer protein/seed storage helical domain-containing protein</fullName>
    </recommendedName>
</protein>
<dbReference type="AlphaFoldDB" id="I1HSI6"/>
<dbReference type="PANTHER" id="PTHR33286:SF1">
    <property type="entry name" value="OS01G0800600 PROTEIN"/>
    <property type="match status" value="1"/>
</dbReference>
<reference evidence="3 4" key="1">
    <citation type="journal article" date="2010" name="Nature">
        <title>Genome sequencing and analysis of the model grass Brachypodium distachyon.</title>
        <authorList>
            <consortium name="International Brachypodium Initiative"/>
        </authorList>
    </citation>
    <scope>NUCLEOTIDE SEQUENCE [LARGE SCALE GENOMIC DNA]</scope>
    <source>
        <strain evidence="3 4">Bd21</strain>
    </source>
</reference>
<dbReference type="CDD" id="cd04660">
    <property type="entry name" value="nsLTP_like"/>
    <property type="match status" value="1"/>
</dbReference>
<dbReference type="SUPFAM" id="SSF47699">
    <property type="entry name" value="Bifunctional inhibitor/lipid-transfer protein/seed storage 2S albumin"/>
    <property type="match status" value="1"/>
</dbReference>
<feature type="signal peptide" evidence="1">
    <location>
        <begin position="1"/>
        <end position="20"/>
    </location>
</feature>
<organism evidence="4">
    <name type="scientific">Brachypodium distachyon</name>
    <name type="common">Purple false brome</name>
    <name type="synonym">Trachynia distachya</name>
    <dbReference type="NCBI Taxonomy" id="15368"/>
    <lineage>
        <taxon>Eukaryota</taxon>
        <taxon>Viridiplantae</taxon>
        <taxon>Streptophyta</taxon>
        <taxon>Embryophyta</taxon>
        <taxon>Tracheophyta</taxon>
        <taxon>Spermatophyta</taxon>
        <taxon>Magnoliopsida</taxon>
        <taxon>Liliopsida</taxon>
        <taxon>Poales</taxon>
        <taxon>Poaceae</taxon>
        <taxon>BOP clade</taxon>
        <taxon>Pooideae</taxon>
        <taxon>Stipodae</taxon>
        <taxon>Brachypodieae</taxon>
        <taxon>Brachypodium</taxon>
    </lineage>
</organism>
<keyword evidence="5" id="KW-1185">Reference proteome</keyword>
<dbReference type="Pfam" id="PF14368">
    <property type="entry name" value="LTP_2"/>
    <property type="match status" value="1"/>
</dbReference>
<dbReference type="InterPro" id="IPR036312">
    <property type="entry name" value="Bifun_inhib/LTP/seed_sf"/>
</dbReference>
<evidence type="ECO:0000313" key="4">
    <source>
        <dbReference type="EnsemblPlants" id="PNT73040"/>
    </source>
</evidence>
<accession>I1HSI6</accession>
<dbReference type="HOGENOM" id="CLU_141918_1_0_1"/>
<keyword evidence="1" id="KW-0732">Signal</keyword>
<dbReference type="InParanoid" id="I1HSI6"/>
<evidence type="ECO:0000313" key="3">
    <source>
        <dbReference type="EMBL" id="PNT73040.1"/>
    </source>
</evidence>
<dbReference type="EnsemblPlants" id="PNT73040">
    <property type="protein sequence ID" value="PNT73040"/>
    <property type="gene ID" value="BRADI_2g52520v3"/>
</dbReference>
<dbReference type="STRING" id="15368.I1HSI6"/>
<dbReference type="InterPro" id="IPR016140">
    <property type="entry name" value="Bifunc_inhib/LTP/seed_store"/>
</dbReference>
<gene>
    <name evidence="3" type="ORF">BRADI_2g52520v3</name>
</gene>
<feature type="chain" id="PRO_5003642818" description="Bifunctional inhibitor/plant lipid transfer protein/seed storage helical domain-containing protein" evidence="1">
    <location>
        <begin position="21"/>
        <end position="125"/>
    </location>
</feature>
<dbReference type="EMBL" id="CM000881">
    <property type="protein sequence ID" value="PNT73040.1"/>
    <property type="molecule type" value="Genomic_DNA"/>
</dbReference>
<sequence length="125" mass="13100">MARLAFVCLVLLTFAMAVAGARPPTNAPAAAPVASGPGNCDSDLQDLITNCQDYVKFPADPKITPSAACCAVIQRVNIPCLCNKVTPSVELVICMDKVVFVAAYCKRPFKSGSNCGSFHVPLPIA</sequence>
<reference evidence="3" key="2">
    <citation type="submission" date="2017-06" db="EMBL/GenBank/DDBJ databases">
        <title>WGS assembly of Brachypodium distachyon.</title>
        <authorList>
            <consortium name="The International Brachypodium Initiative"/>
            <person name="Lucas S."/>
            <person name="Harmon-Smith M."/>
            <person name="Lail K."/>
            <person name="Tice H."/>
            <person name="Grimwood J."/>
            <person name="Bruce D."/>
            <person name="Barry K."/>
            <person name="Shu S."/>
            <person name="Lindquist E."/>
            <person name="Wang M."/>
            <person name="Pitluck S."/>
            <person name="Vogel J.P."/>
            <person name="Garvin D.F."/>
            <person name="Mockler T.C."/>
            <person name="Schmutz J."/>
            <person name="Rokhsar D."/>
            <person name="Bevan M.W."/>
        </authorList>
    </citation>
    <scope>NUCLEOTIDE SEQUENCE</scope>
    <source>
        <strain evidence="3">Bd21</strain>
    </source>
</reference>
<dbReference type="OrthoDB" id="653734at2759"/>
<dbReference type="InterPro" id="IPR044741">
    <property type="entry name" value="NsLTP-like"/>
</dbReference>
<proteinExistence type="predicted"/>
<reference evidence="4" key="3">
    <citation type="submission" date="2018-08" db="UniProtKB">
        <authorList>
            <consortium name="EnsemblPlants"/>
        </authorList>
    </citation>
    <scope>IDENTIFICATION</scope>
    <source>
        <strain evidence="4">cv. Bd21</strain>
    </source>
</reference>
<feature type="domain" description="Bifunctional inhibitor/plant lipid transfer protein/seed storage helical" evidence="2">
    <location>
        <begin position="26"/>
        <end position="115"/>
    </location>
</feature>
<dbReference type="OMA" id="CQDYVKF"/>